<feature type="compositionally biased region" description="Basic residues" evidence="1">
    <location>
        <begin position="1"/>
        <end position="14"/>
    </location>
</feature>
<feature type="region of interest" description="Disordered" evidence="1">
    <location>
        <begin position="1"/>
        <end position="38"/>
    </location>
</feature>
<feature type="region of interest" description="Disordered" evidence="1">
    <location>
        <begin position="89"/>
        <end position="140"/>
    </location>
</feature>
<dbReference type="Proteomes" id="UP000054485">
    <property type="component" value="Unassembled WGS sequence"/>
</dbReference>
<feature type="compositionally biased region" description="Basic and acidic residues" evidence="1">
    <location>
        <begin position="127"/>
        <end position="140"/>
    </location>
</feature>
<accession>A0A0D0A0M0</accession>
<reference evidence="3" key="2">
    <citation type="submission" date="2015-01" db="EMBL/GenBank/DDBJ databases">
        <title>Evolutionary Origins and Diversification of the Mycorrhizal Mutualists.</title>
        <authorList>
            <consortium name="DOE Joint Genome Institute"/>
            <consortium name="Mycorrhizal Genomics Consortium"/>
            <person name="Kohler A."/>
            <person name="Kuo A."/>
            <person name="Nagy L.G."/>
            <person name="Floudas D."/>
            <person name="Copeland A."/>
            <person name="Barry K.W."/>
            <person name="Cichocki N."/>
            <person name="Veneault-Fourrey C."/>
            <person name="LaButti K."/>
            <person name="Lindquist E.A."/>
            <person name="Lipzen A."/>
            <person name="Lundell T."/>
            <person name="Morin E."/>
            <person name="Murat C."/>
            <person name="Riley R."/>
            <person name="Ohm R."/>
            <person name="Sun H."/>
            <person name="Tunlid A."/>
            <person name="Henrissat B."/>
            <person name="Grigoriev I.V."/>
            <person name="Hibbett D.S."/>
            <person name="Martin F."/>
        </authorList>
    </citation>
    <scope>NUCLEOTIDE SEQUENCE [LARGE SCALE GENOMIC DNA]</scope>
    <source>
        <strain evidence="3">UH-Slu-Lm8-n1</strain>
    </source>
</reference>
<sequence>MGRRNCRSAAKKSAHAGADVNQTVGLAGDHKTRGFPSHVDGLGSVSSCALSQPISSVTSSAIPDRGGRQANIPATSAWSKPLRIMEVSQSSNKDVVTKMPIRQPTQHLQKADLPVAQVKPTPKLGKKKVEKEAEKKKRKP</sequence>
<dbReference type="OrthoDB" id="2687758at2759"/>
<evidence type="ECO:0000313" key="3">
    <source>
        <dbReference type="Proteomes" id="UP000054485"/>
    </source>
</evidence>
<proteinExistence type="predicted"/>
<protein>
    <submittedName>
        <fullName evidence="2">Uncharacterized protein</fullName>
    </submittedName>
</protein>
<dbReference type="EMBL" id="KN835213">
    <property type="protein sequence ID" value="KIK43430.1"/>
    <property type="molecule type" value="Genomic_DNA"/>
</dbReference>
<evidence type="ECO:0000256" key="1">
    <source>
        <dbReference type="SAM" id="MobiDB-lite"/>
    </source>
</evidence>
<organism evidence="2 3">
    <name type="scientific">Suillus luteus UH-Slu-Lm8-n1</name>
    <dbReference type="NCBI Taxonomy" id="930992"/>
    <lineage>
        <taxon>Eukaryota</taxon>
        <taxon>Fungi</taxon>
        <taxon>Dikarya</taxon>
        <taxon>Basidiomycota</taxon>
        <taxon>Agaricomycotina</taxon>
        <taxon>Agaricomycetes</taxon>
        <taxon>Agaricomycetidae</taxon>
        <taxon>Boletales</taxon>
        <taxon>Suillineae</taxon>
        <taxon>Suillaceae</taxon>
        <taxon>Suillus</taxon>
    </lineage>
</organism>
<dbReference type="HOGENOM" id="CLU_1840000_0_0_1"/>
<dbReference type="InParanoid" id="A0A0D0A0M0"/>
<gene>
    <name evidence="2" type="ORF">CY34DRAFT_803856</name>
</gene>
<feature type="non-terminal residue" evidence="2">
    <location>
        <position position="140"/>
    </location>
</feature>
<evidence type="ECO:0000313" key="2">
    <source>
        <dbReference type="EMBL" id="KIK43430.1"/>
    </source>
</evidence>
<name>A0A0D0A0M0_9AGAM</name>
<keyword evidence="3" id="KW-1185">Reference proteome</keyword>
<dbReference type="AlphaFoldDB" id="A0A0D0A0M0"/>
<reference evidence="2 3" key="1">
    <citation type="submission" date="2014-04" db="EMBL/GenBank/DDBJ databases">
        <authorList>
            <consortium name="DOE Joint Genome Institute"/>
            <person name="Kuo A."/>
            <person name="Ruytinx J."/>
            <person name="Rineau F."/>
            <person name="Colpaert J."/>
            <person name="Kohler A."/>
            <person name="Nagy L.G."/>
            <person name="Floudas D."/>
            <person name="Copeland A."/>
            <person name="Barry K.W."/>
            <person name="Cichocki N."/>
            <person name="Veneault-Fourrey C."/>
            <person name="LaButti K."/>
            <person name="Lindquist E.A."/>
            <person name="Lipzen A."/>
            <person name="Lundell T."/>
            <person name="Morin E."/>
            <person name="Murat C."/>
            <person name="Sun H."/>
            <person name="Tunlid A."/>
            <person name="Henrissat B."/>
            <person name="Grigoriev I.V."/>
            <person name="Hibbett D.S."/>
            <person name="Martin F."/>
            <person name="Nordberg H.P."/>
            <person name="Cantor M.N."/>
            <person name="Hua S.X."/>
        </authorList>
    </citation>
    <scope>NUCLEOTIDE SEQUENCE [LARGE SCALE GENOMIC DNA]</scope>
    <source>
        <strain evidence="2 3">UH-Slu-Lm8-n1</strain>
    </source>
</reference>